<feature type="region of interest" description="Disordered" evidence="1">
    <location>
        <begin position="132"/>
        <end position="157"/>
    </location>
</feature>
<feature type="compositionally biased region" description="Low complexity" evidence="1">
    <location>
        <begin position="220"/>
        <end position="230"/>
    </location>
</feature>
<proteinExistence type="predicted"/>
<comment type="caution">
    <text evidence="3">The sequence shown here is derived from an EMBL/GenBank/DDBJ whole genome shotgun (WGS) entry which is preliminary data.</text>
</comment>
<keyword evidence="4" id="KW-1185">Reference proteome</keyword>
<gene>
    <name evidence="3" type="ORF">GCM10008939_28090</name>
</gene>
<evidence type="ECO:0000313" key="3">
    <source>
        <dbReference type="EMBL" id="GGJ82563.1"/>
    </source>
</evidence>
<protein>
    <recommendedName>
        <fullName evidence="5">TIGR04222 domain-containing membrane protein</fullName>
    </recommendedName>
</protein>
<keyword evidence="2" id="KW-1133">Transmembrane helix</keyword>
<evidence type="ECO:0000256" key="1">
    <source>
        <dbReference type="SAM" id="MobiDB-lite"/>
    </source>
</evidence>
<organism evidence="3 4">
    <name type="scientific">Deinococcus aquiradiocola</name>
    <dbReference type="NCBI Taxonomy" id="393059"/>
    <lineage>
        <taxon>Bacteria</taxon>
        <taxon>Thermotogati</taxon>
        <taxon>Deinococcota</taxon>
        <taxon>Deinococci</taxon>
        <taxon>Deinococcales</taxon>
        <taxon>Deinococcaceae</taxon>
        <taxon>Deinococcus</taxon>
    </lineage>
</organism>
<dbReference type="RefSeq" id="WP_188963920.1">
    <property type="nucleotide sequence ID" value="NZ_BMOE01000010.1"/>
</dbReference>
<feature type="transmembrane region" description="Helical" evidence="2">
    <location>
        <begin position="164"/>
        <end position="180"/>
    </location>
</feature>
<reference evidence="3" key="1">
    <citation type="journal article" date="2014" name="Int. J. Syst. Evol. Microbiol.">
        <title>Complete genome sequence of Corynebacterium casei LMG S-19264T (=DSM 44701T), isolated from a smear-ripened cheese.</title>
        <authorList>
            <consortium name="US DOE Joint Genome Institute (JGI-PGF)"/>
            <person name="Walter F."/>
            <person name="Albersmeier A."/>
            <person name="Kalinowski J."/>
            <person name="Ruckert C."/>
        </authorList>
    </citation>
    <scope>NUCLEOTIDE SEQUENCE</scope>
    <source>
        <strain evidence="3">JCM 14371</strain>
    </source>
</reference>
<evidence type="ECO:0008006" key="5">
    <source>
        <dbReference type="Google" id="ProtNLM"/>
    </source>
</evidence>
<dbReference type="Proteomes" id="UP000635726">
    <property type="component" value="Unassembled WGS sequence"/>
</dbReference>
<evidence type="ECO:0000256" key="2">
    <source>
        <dbReference type="SAM" id="Phobius"/>
    </source>
</evidence>
<dbReference type="AlphaFoldDB" id="A0A917PKL6"/>
<keyword evidence="2" id="KW-0472">Membrane</keyword>
<dbReference type="EMBL" id="BMOE01000010">
    <property type="protein sequence ID" value="GGJ82563.1"/>
    <property type="molecule type" value="Genomic_DNA"/>
</dbReference>
<keyword evidence="2" id="KW-0812">Transmembrane</keyword>
<feature type="compositionally biased region" description="Low complexity" evidence="1">
    <location>
        <begin position="146"/>
        <end position="157"/>
    </location>
</feature>
<feature type="compositionally biased region" description="Gly residues" evidence="1">
    <location>
        <begin position="231"/>
        <end position="265"/>
    </location>
</feature>
<evidence type="ECO:0000313" key="4">
    <source>
        <dbReference type="Proteomes" id="UP000635726"/>
    </source>
</evidence>
<name>A0A917PKL6_9DEIO</name>
<accession>A0A917PKL6</accession>
<feature type="transmembrane region" description="Helical" evidence="2">
    <location>
        <begin position="186"/>
        <end position="209"/>
    </location>
</feature>
<reference evidence="3" key="2">
    <citation type="submission" date="2020-09" db="EMBL/GenBank/DDBJ databases">
        <authorList>
            <person name="Sun Q."/>
            <person name="Ohkuma M."/>
        </authorList>
    </citation>
    <scope>NUCLEOTIDE SEQUENCE</scope>
    <source>
        <strain evidence="3">JCM 14371</strain>
    </source>
</reference>
<sequence length="265" mass="27128">MNATRPTTHQQLPQDLTDRLAEYAFPDLLASRIAAEQQWSAAHTAAVLTEYRRFLLLAATTTRSVTPSRAVDAAWHEHLTFTRDYWERLCGDVLRRPVHHEPAGPRSAVGDDTRAAYRLTLQLYTDTFGEAPPAHLWPDPDAPRTGDGPRVGAAGARRAGRTRLPVVVAILAASVAYVTAGQALPGLLLAGVTGLLTYSLLGAALGAGARGASGSGGSSESGDGSSFFGLDFGGGDGGSDSGGSDTGGGDGGSSCGSSCGSGCGS</sequence>
<feature type="region of interest" description="Disordered" evidence="1">
    <location>
        <begin position="211"/>
        <end position="265"/>
    </location>
</feature>